<evidence type="ECO:0000313" key="3">
    <source>
        <dbReference type="EMBL" id="TJZ50793.1"/>
    </source>
</evidence>
<dbReference type="OrthoDB" id="1112758at2"/>
<reference evidence="3 4" key="1">
    <citation type="submission" date="2019-04" db="EMBL/GenBank/DDBJ databases">
        <title>Sphingobacterium olei sp. nov., isolated from oil-contaminated soil.</title>
        <authorList>
            <person name="Liu B."/>
        </authorList>
    </citation>
    <scope>NUCLEOTIDE SEQUENCE [LARGE SCALE GENOMIC DNA]</scope>
    <source>
        <strain evidence="3 4">HAL-9</strain>
    </source>
</reference>
<proteinExistence type="predicted"/>
<dbReference type="Pfam" id="PF13715">
    <property type="entry name" value="CarbopepD_reg_2"/>
    <property type="match status" value="1"/>
</dbReference>
<evidence type="ECO:0000256" key="1">
    <source>
        <dbReference type="SAM" id="Phobius"/>
    </source>
</evidence>
<organism evidence="3 4">
    <name type="scientific">Sphingobacterium olei</name>
    <dbReference type="NCBI Taxonomy" id="2571155"/>
    <lineage>
        <taxon>Bacteria</taxon>
        <taxon>Pseudomonadati</taxon>
        <taxon>Bacteroidota</taxon>
        <taxon>Sphingobacteriia</taxon>
        <taxon>Sphingobacteriales</taxon>
        <taxon>Sphingobacteriaceae</taxon>
        <taxon>Sphingobacterium</taxon>
    </lineage>
</organism>
<comment type="caution">
    <text evidence="3">The sequence shown here is derived from an EMBL/GenBank/DDBJ whole genome shotgun (WGS) entry which is preliminary data.</text>
</comment>
<name>A0A4U0NAS7_9SPHI</name>
<feature type="domain" description="TonB C-terminal" evidence="2">
    <location>
        <begin position="397"/>
        <end position="452"/>
    </location>
</feature>
<evidence type="ECO:0000259" key="2">
    <source>
        <dbReference type="Pfam" id="PF03544"/>
    </source>
</evidence>
<dbReference type="Gene3D" id="2.60.40.1120">
    <property type="entry name" value="Carboxypeptidase-like, regulatory domain"/>
    <property type="match status" value="1"/>
</dbReference>
<dbReference type="Gene3D" id="3.30.1150.10">
    <property type="match status" value="1"/>
</dbReference>
<gene>
    <name evidence="3" type="ORF">FAZ15_20805</name>
</gene>
<keyword evidence="1" id="KW-0812">Transmembrane</keyword>
<dbReference type="InterPro" id="IPR037682">
    <property type="entry name" value="TonB_C"/>
</dbReference>
<dbReference type="Pfam" id="PF03544">
    <property type="entry name" value="TonB_C"/>
    <property type="match status" value="1"/>
</dbReference>
<keyword evidence="4" id="KW-1185">Reference proteome</keyword>
<dbReference type="GO" id="GO:0055085">
    <property type="term" value="P:transmembrane transport"/>
    <property type="evidence" value="ECO:0007669"/>
    <property type="project" value="InterPro"/>
</dbReference>
<accession>A0A4U0NAS7</accession>
<dbReference type="AlphaFoldDB" id="A0A4U0NAS7"/>
<feature type="transmembrane region" description="Helical" evidence="1">
    <location>
        <begin position="81"/>
        <end position="99"/>
    </location>
</feature>
<evidence type="ECO:0000313" key="4">
    <source>
        <dbReference type="Proteomes" id="UP000306808"/>
    </source>
</evidence>
<keyword evidence="1" id="KW-1133">Transmembrane helix</keyword>
<keyword evidence="1" id="KW-0472">Membrane</keyword>
<sequence>MSKINPDINYIRKYVNGELSPREMFELERAVQEDEMLMDILLGMEQEQLHNYSSDLNDLRQHILARSHLSNNKRLFPWKSLSLAASLLLVLGLGGYLIWNNGFSTKETRIAQSPEELNVPTPLMNKSADTAAAEKTEQQQVLNQNAIAHSPDSKNTNLDYTEKQPNKVASRVYTPTKKEGIPHVPFPRQTALQDSPVYSVASLKSSKSGNLIVIQDSPDKEEIIIGEGLLDSNIEHVIAANIPQPIQGRADGIRVADVGKNSSSNRAALSRLNLDAQSNYILGQVLDKQSGNPIENVQIKDIENNNIISTDSAGNFVYLASRKNAPLEINAIGYEKEKVLTDNSSQTIFLNREDSTLEEVVITSARKTPLKSEPASGWKEFKTYISTETKKVNLGKGIVALTFSIGADGRPKNILISKSANLDLDRKAIEIVKQGPSWIVGTNGKPVYLTVEFK</sequence>
<protein>
    <recommendedName>
        <fullName evidence="2">TonB C-terminal domain-containing protein</fullName>
    </recommendedName>
</protein>
<dbReference type="RefSeq" id="WP_136903302.1">
    <property type="nucleotide sequence ID" value="NZ_SUME01000012.1"/>
</dbReference>
<dbReference type="InterPro" id="IPR008969">
    <property type="entry name" value="CarboxyPept-like_regulatory"/>
</dbReference>
<dbReference type="EMBL" id="SUME01000012">
    <property type="protein sequence ID" value="TJZ50793.1"/>
    <property type="molecule type" value="Genomic_DNA"/>
</dbReference>
<dbReference type="SUPFAM" id="SSF49464">
    <property type="entry name" value="Carboxypeptidase regulatory domain-like"/>
    <property type="match status" value="1"/>
</dbReference>
<dbReference type="Proteomes" id="UP000306808">
    <property type="component" value="Unassembled WGS sequence"/>
</dbReference>